<comment type="caution">
    <text evidence="2">The sequence shown here is derived from an EMBL/GenBank/DDBJ whole genome shotgun (WGS) entry which is preliminary data.</text>
</comment>
<sequence length="444" mass="47314">MKVALASIRDCFEGVIPSIIATLDAAGQPNVSYLSQVYLVDDEHVALSNQFFSKTAANVAATGRAHVLVVSGRTGEQFALDVEHRASLVDGPVFEKMSAQLTAISSQHGVGDAMVLRSAELYRVRECRAIPGPPMLAQTFAPGTQDRLALAARVAAAIAAQADAEAMVDAALDGLVCAFGFANAMLLTLDDHDGRLTTIGSRGYAQGGAGSEVALGEGAIGIAAASRQAIRLSDMSRGRRMAAAVKAAAALDVERSVPLPGLDEPQSQLAAPMISRGTVQGVLFAEAAERFRFGPEDEEAMMLIGGQLAASLRLAELEAREVETAAIRNGPAASGGEIRVKYFRHDDSLFIDEAYLIKGVPGRLLFHLLTVYADTGRRDFTNREIRLEASLRLPGLKDNLETRLILLRRRLEEKGAPIRLARPGRGQIRLELDGVPRLETAPSA</sequence>
<dbReference type="InterPro" id="IPR029016">
    <property type="entry name" value="GAF-like_dom_sf"/>
</dbReference>
<evidence type="ECO:0000259" key="1">
    <source>
        <dbReference type="SMART" id="SM00065"/>
    </source>
</evidence>
<protein>
    <submittedName>
        <fullName evidence="2">GNAT superfamily N-acetyltransferase</fullName>
    </submittedName>
</protein>
<organism evidence="2 3">
    <name type="scientific">Phenylobacterium haematophilum</name>
    <dbReference type="NCBI Taxonomy" id="98513"/>
    <lineage>
        <taxon>Bacteria</taxon>
        <taxon>Pseudomonadati</taxon>
        <taxon>Pseudomonadota</taxon>
        <taxon>Alphaproteobacteria</taxon>
        <taxon>Caulobacterales</taxon>
        <taxon>Caulobacteraceae</taxon>
        <taxon>Phenylobacterium</taxon>
    </lineage>
</organism>
<feature type="domain" description="GAF" evidence="1">
    <location>
        <begin position="163"/>
        <end position="322"/>
    </location>
</feature>
<dbReference type="Pfam" id="PF01243">
    <property type="entry name" value="PNPOx_N"/>
    <property type="match status" value="1"/>
</dbReference>
<dbReference type="InterPro" id="IPR003018">
    <property type="entry name" value="GAF"/>
</dbReference>
<dbReference type="EMBL" id="JACIDK010000002">
    <property type="protein sequence ID" value="MBB3891124.1"/>
    <property type="molecule type" value="Genomic_DNA"/>
</dbReference>
<dbReference type="InterPro" id="IPR012349">
    <property type="entry name" value="Split_barrel_FMN-bd"/>
</dbReference>
<gene>
    <name evidence="2" type="ORF">GGQ61_001841</name>
</gene>
<dbReference type="GO" id="GO:0016740">
    <property type="term" value="F:transferase activity"/>
    <property type="evidence" value="ECO:0007669"/>
    <property type="project" value="UniProtKB-KW"/>
</dbReference>
<dbReference type="RefSeq" id="WP_183771724.1">
    <property type="nucleotide sequence ID" value="NZ_JACIDK010000002.1"/>
</dbReference>
<dbReference type="SUPFAM" id="SSF55781">
    <property type="entry name" value="GAF domain-like"/>
    <property type="match status" value="1"/>
</dbReference>
<keyword evidence="3" id="KW-1185">Reference proteome</keyword>
<reference evidence="2 3" key="1">
    <citation type="submission" date="2020-08" db="EMBL/GenBank/DDBJ databases">
        <title>Genomic Encyclopedia of Type Strains, Phase IV (KMG-IV): sequencing the most valuable type-strain genomes for metagenomic binning, comparative biology and taxonomic classification.</title>
        <authorList>
            <person name="Goeker M."/>
        </authorList>
    </citation>
    <scope>NUCLEOTIDE SEQUENCE [LARGE SCALE GENOMIC DNA]</scope>
    <source>
        <strain evidence="2 3">DSM 21793</strain>
    </source>
</reference>
<accession>A0A839ZYI2</accession>
<evidence type="ECO:0000313" key="3">
    <source>
        <dbReference type="Proteomes" id="UP000530564"/>
    </source>
</evidence>
<dbReference type="SUPFAM" id="SSF50475">
    <property type="entry name" value="FMN-binding split barrel"/>
    <property type="match status" value="1"/>
</dbReference>
<dbReference type="AlphaFoldDB" id="A0A839ZYI2"/>
<dbReference type="Pfam" id="PF13185">
    <property type="entry name" value="GAF_2"/>
    <property type="match status" value="1"/>
</dbReference>
<name>A0A839ZYI2_9CAUL</name>
<dbReference type="SMART" id="SM00065">
    <property type="entry name" value="GAF"/>
    <property type="match status" value="1"/>
</dbReference>
<dbReference type="Gene3D" id="2.30.110.10">
    <property type="entry name" value="Electron Transport, Fmn-binding Protein, Chain A"/>
    <property type="match status" value="1"/>
</dbReference>
<proteinExistence type="predicted"/>
<evidence type="ECO:0000313" key="2">
    <source>
        <dbReference type="EMBL" id="MBB3891124.1"/>
    </source>
</evidence>
<dbReference type="Proteomes" id="UP000530564">
    <property type="component" value="Unassembled WGS sequence"/>
</dbReference>
<keyword evidence="2" id="KW-0808">Transferase</keyword>
<dbReference type="InterPro" id="IPR011576">
    <property type="entry name" value="Pyridox_Oxase_N"/>
</dbReference>
<dbReference type="PANTHER" id="PTHR40660:SF1">
    <property type="entry name" value="5'-PHOSPHATE OXIDASE PUTATIVE DOMAIN-CONTAINING PROTEIN-RELATED"/>
    <property type="match status" value="1"/>
</dbReference>
<dbReference type="Gene3D" id="3.30.450.40">
    <property type="match status" value="1"/>
</dbReference>
<dbReference type="PANTHER" id="PTHR40660">
    <property type="entry name" value="5'-PHOSPHATE OXIDASE PUTATIVE DOMAIN-CONTAINING PROTEIN-RELATED"/>
    <property type="match status" value="1"/>
</dbReference>